<dbReference type="EMBL" id="BNAB01000004">
    <property type="protein sequence ID" value="GHE00424.1"/>
    <property type="molecule type" value="Genomic_DNA"/>
</dbReference>
<proteinExistence type="inferred from homology"/>
<reference evidence="3" key="3">
    <citation type="submission" date="2023-06" db="EMBL/GenBank/DDBJ databases">
        <authorList>
            <person name="Sun Q."/>
            <person name="Zhou Y."/>
        </authorList>
    </citation>
    <scope>NUCLEOTIDE SEQUENCE</scope>
    <source>
        <strain evidence="3">CGMCC 1.10859</strain>
    </source>
</reference>
<feature type="domain" description="YCII-related" evidence="2">
    <location>
        <begin position="1"/>
        <end position="86"/>
    </location>
</feature>
<name>A0AAN4UPQ7_9RHOB</name>
<dbReference type="InterPro" id="IPR005545">
    <property type="entry name" value="YCII"/>
</dbReference>
<keyword evidence="5" id="KW-1185">Reference proteome</keyword>
<reference evidence="4 5" key="2">
    <citation type="submission" date="2016-10" db="EMBL/GenBank/DDBJ databases">
        <authorList>
            <person name="Varghese N."/>
            <person name="Submissions S."/>
        </authorList>
    </citation>
    <scope>NUCLEOTIDE SEQUENCE [LARGE SCALE GENOMIC DNA]</scope>
    <source>
        <strain evidence="4 5">DSM 24802</strain>
    </source>
</reference>
<gene>
    <name evidence="3" type="ORF">GCM10008024_11870</name>
    <name evidence="4" type="ORF">SAMN05444006_105127</name>
</gene>
<evidence type="ECO:0000313" key="3">
    <source>
        <dbReference type="EMBL" id="GHE00424.1"/>
    </source>
</evidence>
<evidence type="ECO:0000256" key="1">
    <source>
        <dbReference type="ARBA" id="ARBA00007689"/>
    </source>
</evidence>
<dbReference type="SUPFAM" id="SSF54909">
    <property type="entry name" value="Dimeric alpha+beta barrel"/>
    <property type="match status" value="1"/>
</dbReference>
<dbReference type="Pfam" id="PF03795">
    <property type="entry name" value="YCII"/>
    <property type="match status" value="1"/>
</dbReference>
<dbReference type="Proteomes" id="UP000199541">
    <property type="component" value="Unassembled WGS sequence"/>
</dbReference>
<reference evidence="3" key="1">
    <citation type="journal article" date="2014" name="Int. J. Syst. Evol. Microbiol.">
        <title>Complete genome sequence of Corynebacterium casei LMG S-19264T (=DSM 44701T), isolated from a smear-ripened cheese.</title>
        <authorList>
            <consortium name="US DOE Joint Genome Institute (JGI-PGF)"/>
            <person name="Walter F."/>
            <person name="Albersmeier A."/>
            <person name="Kalinowski J."/>
            <person name="Ruckert C."/>
        </authorList>
    </citation>
    <scope>NUCLEOTIDE SEQUENCE</scope>
    <source>
        <strain evidence="3">CGMCC 1.10859</strain>
    </source>
</reference>
<evidence type="ECO:0000313" key="6">
    <source>
        <dbReference type="Proteomes" id="UP000634647"/>
    </source>
</evidence>
<accession>A0AAN4UPQ7</accession>
<dbReference type="InterPro" id="IPR011008">
    <property type="entry name" value="Dimeric_a/b-barrel"/>
</dbReference>
<comment type="caution">
    <text evidence="3">The sequence shown here is derived from an EMBL/GenBank/DDBJ whole genome shotgun (WGS) entry which is preliminary data.</text>
</comment>
<dbReference type="Proteomes" id="UP000634647">
    <property type="component" value="Unassembled WGS sequence"/>
</dbReference>
<sequence length="93" mass="10375">MIYVVLFKDNPDAPSDLRRRHMAAHLKFLQANPQIKAAGPLAEAGNPAGGLWLVEADDARDIETLIRRDPFWPSGLRATHRILAWNRVHQGAA</sequence>
<dbReference type="Gene3D" id="3.30.70.1060">
    <property type="entry name" value="Dimeric alpha+beta barrel"/>
    <property type="match status" value="1"/>
</dbReference>
<dbReference type="AlphaFoldDB" id="A0AAN4UPQ7"/>
<evidence type="ECO:0000259" key="2">
    <source>
        <dbReference type="Pfam" id="PF03795"/>
    </source>
</evidence>
<dbReference type="RefSeq" id="WP_035843394.1">
    <property type="nucleotide sequence ID" value="NZ_BNAB01000004.1"/>
</dbReference>
<evidence type="ECO:0000313" key="5">
    <source>
        <dbReference type="Proteomes" id="UP000199541"/>
    </source>
</evidence>
<dbReference type="EMBL" id="FNOB01000005">
    <property type="protein sequence ID" value="SDW62147.1"/>
    <property type="molecule type" value="Genomic_DNA"/>
</dbReference>
<evidence type="ECO:0000313" key="4">
    <source>
        <dbReference type="EMBL" id="SDW62147.1"/>
    </source>
</evidence>
<comment type="similarity">
    <text evidence="1">Belongs to the YciI family.</text>
</comment>
<protein>
    <recommendedName>
        <fullName evidence="2">YCII-related domain-containing protein</fullName>
    </recommendedName>
</protein>
<organism evidence="3 6">
    <name type="scientific">Allgaiera indica</name>
    <dbReference type="NCBI Taxonomy" id="765699"/>
    <lineage>
        <taxon>Bacteria</taxon>
        <taxon>Pseudomonadati</taxon>
        <taxon>Pseudomonadota</taxon>
        <taxon>Alphaproteobacteria</taxon>
        <taxon>Rhodobacterales</taxon>
        <taxon>Paracoccaceae</taxon>
        <taxon>Allgaiera</taxon>
    </lineage>
</organism>